<organism evidence="1 2">
    <name type="scientific">Brevibacillus laterosporus</name>
    <name type="common">Bacillus laterosporus</name>
    <dbReference type="NCBI Taxonomy" id="1465"/>
    <lineage>
        <taxon>Bacteria</taxon>
        <taxon>Bacillati</taxon>
        <taxon>Bacillota</taxon>
        <taxon>Bacilli</taxon>
        <taxon>Bacillales</taxon>
        <taxon>Paenibacillaceae</taxon>
        <taxon>Brevibacillus</taxon>
    </lineage>
</organism>
<name>A0AAP3DKV7_BRELA</name>
<dbReference type="Proteomes" id="UP001077662">
    <property type="component" value="Unassembled WGS sequence"/>
</dbReference>
<dbReference type="RefSeq" id="WP_258435011.1">
    <property type="nucleotide sequence ID" value="NZ_JANSGW010000069.1"/>
</dbReference>
<evidence type="ECO:0000313" key="1">
    <source>
        <dbReference type="EMBL" id="MCZ0810319.1"/>
    </source>
</evidence>
<protein>
    <submittedName>
        <fullName evidence="1">Phage tail tube protein</fullName>
    </submittedName>
</protein>
<dbReference type="EMBL" id="JAPTNE010000069">
    <property type="protein sequence ID" value="MCZ0810319.1"/>
    <property type="molecule type" value="Genomic_DNA"/>
</dbReference>
<gene>
    <name evidence="1" type="ORF">O0554_26165</name>
</gene>
<dbReference type="AlphaFoldDB" id="A0AAP3DKV7"/>
<proteinExistence type="predicted"/>
<dbReference type="Pfam" id="PF09393">
    <property type="entry name" value="DUF2001"/>
    <property type="match status" value="1"/>
</dbReference>
<reference evidence="1" key="1">
    <citation type="submission" date="2022-09" db="EMBL/GenBank/DDBJ databases">
        <title>Genome analysis and characterization of larvicidal activity of Brevibacillus strains.</title>
        <authorList>
            <person name="Patrusheva E.V."/>
            <person name="Izotova A.O."/>
            <person name="Toshchakov S.V."/>
            <person name="Sineoky S.P."/>
        </authorList>
    </citation>
    <scope>NUCLEOTIDE SEQUENCE</scope>
    <source>
        <strain evidence="1">VKPM_B-13247</strain>
    </source>
</reference>
<sequence>MTRNLLESNRVLSGSFGEIWMDGVWLANFNAGELSVDIQYEKIKRSGSRKAGNKPMSIECTGSIRGYKISSTFARKIGQIMDDRSGAFVCQLVMKLDDPEAYGAERVLAKGVQFTKIDVMKFEHGSPVETEWPFVFEDYEFLDFIEEK</sequence>
<accession>A0AAP3DKV7</accession>
<dbReference type="SUPFAM" id="SSF69279">
    <property type="entry name" value="Phage tail proteins"/>
    <property type="match status" value="1"/>
</dbReference>
<dbReference type="InterPro" id="IPR038628">
    <property type="entry name" value="XkdM-like_sf"/>
</dbReference>
<dbReference type="InterPro" id="IPR018989">
    <property type="entry name" value="DUF2001"/>
</dbReference>
<evidence type="ECO:0000313" key="2">
    <source>
        <dbReference type="Proteomes" id="UP001077662"/>
    </source>
</evidence>
<dbReference type="Gene3D" id="2.30.110.40">
    <property type="entry name" value="Phage tail tube protein"/>
    <property type="match status" value="1"/>
</dbReference>
<comment type="caution">
    <text evidence="1">The sequence shown here is derived from an EMBL/GenBank/DDBJ whole genome shotgun (WGS) entry which is preliminary data.</text>
</comment>